<evidence type="ECO:0000256" key="3">
    <source>
        <dbReference type="ARBA" id="ARBA00023163"/>
    </source>
</evidence>
<organism evidence="6 7">
    <name type="scientific">Sphingomonas tagetis</name>
    <dbReference type="NCBI Taxonomy" id="2949092"/>
    <lineage>
        <taxon>Bacteria</taxon>
        <taxon>Pseudomonadati</taxon>
        <taxon>Pseudomonadota</taxon>
        <taxon>Alphaproteobacteria</taxon>
        <taxon>Sphingomonadales</taxon>
        <taxon>Sphingomonadaceae</taxon>
        <taxon>Sphingomonas</taxon>
    </lineage>
</organism>
<dbReference type="RefSeq" id="WP_254293898.1">
    <property type="nucleotide sequence ID" value="NZ_JAMLDX010000009.1"/>
</dbReference>
<accession>A0A9X2HMV4</accession>
<dbReference type="InterPro" id="IPR050397">
    <property type="entry name" value="Env_Response_Regulators"/>
</dbReference>
<dbReference type="GO" id="GO:0003700">
    <property type="term" value="F:DNA-binding transcription factor activity"/>
    <property type="evidence" value="ECO:0007669"/>
    <property type="project" value="TreeGrafter"/>
</dbReference>
<keyword evidence="1" id="KW-0805">Transcription regulation</keyword>
<reference evidence="6" key="1">
    <citation type="submission" date="2022-05" db="EMBL/GenBank/DDBJ databases">
        <title>Sphingomonas sp. strain MG17 Genome sequencing and assembly.</title>
        <authorList>
            <person name="Kim I."/>
        </authorList>
    </citation>
    <scope>NUCLEOTIDE SEQUENCE</scope>
    <source>
        <strain evidence="6">MG17</strain>
    </source>
</reference>
<evidence type="ECO:0000256" key="2">
    <source>
        <dbReference type="ARBA" id="ARBA00023125"/>
    </source>
</evidence>
<name>A0A9X2HMV4_9SPHN</name>
<keyword evidence="2" id="KW-0238">DNA-binding</keyword>
<dbReference type="PANTHER" id="PTHR24567:SF26">
    <property type="entry name" value="REGULATORY PROTEIN YEIL"/>
    <property type="match status" value="1"/>
</dbReference>
<dbReference type="PANTHER" id="PTHR24567">
    <property type="entry name" value="CRP FAMILY TRANSCRIPTIONAL REGULATORY PROTEIN"/>
    <property type="match status" value="1"/>
</dbReference>
<keyword evidence="7" id="KW-1185">Reference proteome</keyword>
<dbReference type="SMART" id="SM00419">
    <property type="entry name" value="HTH_CRP"/>
    <property type="match status" value="1"/>
</dbReference>
<proteinExistence type="predicted"/>
<comment type="caution">
    <text evidence="6">The sequence shown here is derived from an EMBL/GenBank/DDBJ whole genome shotgun (WGS) entry which is preliminary data.</text>
</comment>
<dbReference type="SUPFAM" id="SSF46785">
    <property type="entry name" value="Winged helix' DNA-binding domain"/>
    <property type="match status" value="1"/>
</dbReference>
<dbReference type="GO" id="GO:0003677">
    <property type="term" value="F:DNA binding"/>
    <property type="evidence" value="ECO:0007669"/>
    <property type="project" value="UniProtKB-KW"/>
</dbReference>
<dbReference type="InterPro" id="IPR000595">
    <property type="entry name" value="cNMP-bd_dom"/>
</dbReference>
<dbReference type="Pfam" id="PF00027">
    <property type="entry name" value="cNMP_binding"/>
    <property type="match status" value="1"/>
</dbReference>
<dbReference type="PROSITE" id="PS50042">
    <property type="entry name" value="CNMP_BINDING_3"/>
    <property type="match status" value="1"/>
</dbReference>
<gene>
    <name evidence="6" type="ORF">M9978_13085</name>
</gene>
<dbReference type="GO" id="GO:0005829">
    <property type="term" value="C:cytosol"/>
    <property type="evidence" value="ECO:0007669"/>
    <property type="project" value="TreeGrafter"/>
</dbReference>
<dbReference type="SUPFAM" id="SSF51206">
    <property type="entry name" value="cAMP-binding domain-like"/>
    <property type="match status" value="1"/>
</dbReference>
<evidence type="ECO:0000259" key="5">
    <source>
        <dbReference type="PROSITE" id="PS51063"/>
    </source>
</evidence>
<dbReference type="InterPro" id="IPR018490">
    <property type="entry name" value="cNMP-bd_dom_sf"/>
</dbReference>
<feature type="domain" description="Cyclic nucleotide-binding" evidence="4">
    <location>
        <begin position="1"/>
        <end position="111"/>
    </location>
</feature>
<sequence length="211" mass="23026">MGQHADEMLLDMVESRTAAGTDLPLLDSPSNRLLALIVEGSARVYTTSAQGRQATVRYVEAGDVIGLATLLAPTSIEDGDAIGVQAMNACHVLRLSTQRFRQIVARDPDIMWGLCTELAYTLMSSHHMLADNVFQPVRSRVARHLLDMAKRLDGKLVVHASPQDIADAIGSVREVVSRATVRLRSEGVIQREGTAHVIADPRMLHRIAEEA</sequence>
<dbReference type="Gene3D" id="1.10.10.10">
    <property type="entry name" value="Winged helix-like DNA-binding domain superfamily/Winged helix DNA-binding domain"/>
    <property type="match status" value="1"/>
</dbReference>
<dbReference type="CDD" id="cd00038">
    <property type="entry name" value="CAP_ED"/>
    <property type="match status" value="1"/>
</dbReference>
<dbReference type="InterPro" id="IPR014710">
    <property type="entry name" value="RmlC-like_jellyroll"/>
</dbReference>
<evidence type="ECO:0000259" key="4">
    <source>
        <dbReference type="PROSITE" id="PS50042"/>
    </source>
</evidence>
<protein>
    <submittedName>
        <fullName evidence="6">Crp/Fnr family transcriptional regulator</fullName>
    </submittedName>
</protein>
<feature type="domain" description="HTH crp-type" evidence="5">
    <location>
        <begin position="135"/>
        <end position="202"/>
    </location>
</feature>
<dbReference type="InterPro" id="IPR036388">
    <property type="entry name" value="WH-like_DNA-bd_sf"/>
</dbReference>
<dbReference type="Gene3D" id="2.60.120.10">
    <property type="entry name" value="Jelly Rolls"/>
    <property type="match status" value="1"/>
</dbReference>
<keyword evidence="3" id="KW-0804">Transcription</keyword>
<dbReference type="AlphaFoldDB" id="A0A9X2HMV4"/>
<dbReference type="Proteomes" id="UP001139451">
    <property type="component" value="Unassembled WGS sequence"/>
</dbReference>
<dbReference type="PROSITE" id="PS51063">
    <property type="entry name" value="HTH_CRP_2"/>
    <property type="match status" value="1"/>
</dbReference>
<dbReference type="Pfam" id="PF13545">
    <property type="entry name" value="HTH_Crp_2"/>
    <property type="match status" value="1"/>
</dbReference>
<dbReference type="InterPro" id="IPR012318">
    <property type="entry name" value="HTH_CRP"/>
</dbReference>
<dbReference type="InterPro" id="IPR036390">
    <property type="entry name" value="WH_DNA-bd_sf"/>
</dbReference>
<evidence type="ECO:0000256" key="1">
    <source>
        <dbReference type="ARBA" id="ARBA00023015"/>
    </source>
</evidence>
<evidence type="ECO:0000313" key="6">
    <source>
        <dbReference type="EMBL" id="MCP3731361.1"/>
    </source>
</evidence>
<dbReference type="EMBL" id="JAMLDX010000009">
    <property type="protein sequence ID" value="MCP3731361.1"/>
    <property type="molecule type" value="Genomic_DNA"/>
</dbReference>
<evidence type="ECO:0000313" key="7">
    <source>
        <dbReference type="Proteomes" id="UP001139451"/>
    </source>
</evidence>